<keyword evidence="1" id="KW-0732">Signal</keyword>
<keyword evidence="3" id="KW-1185">Reference proteome</keyword>
<dbReference type="AlphaFoldDB" id="I0I2S2"/>
<reference evidence="2 3" key="1">
    <citation type="submission" date="2012-02" db="EMBL/GenBank/DDBJ databases">
        <title>Complete genome sequence of Caldilinea aerophila DSM 14535 (= NBRC 102666).</title>
        <authorList>
            <person name="Oguchi A."/>
            <person name="Hosoyama A."/>
            <person name="Sekine M."/>
            <person name="Fukai R."/>
            <person name="Kato Y."/>
            <person name="Nakamura S."/>
            <person name="Hanada S."/>
            <person name="Yamazaki S."/>
            <person name="Fujita N."/>
        </authorList>
    </citation>
    <scope>NUCLEOTIDE SEQUENCE [LARGE SCALE GENOMIC DNA]</scope>
    <source>
        <strain evidence="3">DSM 14535 / JCM 11387 / NBRC 104270 / STL-6-O1</strain>
    </source>
</reference>
<feature type="signal peptide" evidence="1">
    <location>
        <begin position="1"/>
        <end position="34"/>
    </location>
</feature>
<sequence>MKGLFMRKRLLFTPLFIPLLLALFLIGSTGQALAVIVTPAAPDGWAPANVRADATVAITTAQPRSGNGSLEFTTNTVTPGQDKADFQKLWNATSFPTRTLAGLTALSYEYYRASSSTTANHLAPVLRLYVVDATVGSPTFGKYALLIWEPVYNGAAPIPTDQWISQDILNGNFWMFVPGGQSIPSGVVQNYNTPLSGWLAGGVTGQPGDPPPINIDANTLVFGVNVGVGSGWGGTFRGFVDNVTLRWGTDEVHANFEVDHGLGDLTINKVVDWSGAPPATGQSFEICITGPSYPTGDCQTTSGGAVTWSGLQVGDYTVSESDPGPNWSVTLPGVVSVSSTQPAQATVTNTLRPGALIVEKIIDWQGVTPIPGVIFSICISGPSYPTPFCQNTSGGALTFGPLVPGSYTVSEAPDSHWVTTITSSPVEVAPLQSAQVTVHNKYVGPALECPLLDDFNRANTTSGLGRNWTGATNTYRINANQAQPLTTAGTIFWNQAPRVFGADQVACMQLATIDPHGKHHTLILKAQATNDYTRGMILIAYDAVNQRVVVETIQPGQSGWATQLVIPGPFVNGDVLGARALADGSVRVYKNGVLIGAAATSSFFVNRGGRIGAWYFRTPGARFDDFGGGNTPASMVSSAAGETLSEDADGLNHNLYLPAVQR</sequence>
<dbReference type="RefSeq" id="WP_014432798.1">
    <property type="nucleotide sequence ID" value="NC_017079.1"/>
</dbReference>
<dbReference type="eggNOG" id="COG4932">
    <property type="taxonomic scope" value="Bacteria"/>
</dbReference>
<name>I0I2S2_CALAS</name>
<organism evidence="2 3">
    <name type="scientific">Caldilinea aerophila (strain DSM 14535 / JCM 11387 / NBRC 104270 / STL-6-O1)</name>
    <dbReference type="NCBI Taxonomy" id="926550"/>
    <lineage>
        <taxon>Bacteria</taxon>
        <taxon>Bacillati</taxon>
        <taxon>Chloroflexota</taxon>
        <taxon>Caldilineae</taxon>
        <taxon>Caldilineales</taxon>
        <taxon>Caldilineaceae</taxon>
        <taxon>Caldilinea</taxon>
    </lineage>
</organism>
<feature type="chain" id="PRO_5003629472" description="Carboxypeptidase regulatory-like domain-containing protein" evidence="1">
    <location>
        <begin position="35"/>
        <end position="662"/>
    </location>
</feature>
<dbReference type="Proteomes" id="UP000007880">
    <property type="component" value="Chromosome"/>
</dbReference>
<evidence type="ECO:0000256" key="1">
    <source>
        <dbReference type="SAM" id="SignalP"/>
    </source>
</evidence>
<dbReference type="KEGG" id="cap:CLDAP_15200"/>
<dbReference type="EMBL" id="AP012337">
    <property type="protein sequence ID" value="BAL99559.1"/>
    <property type="molecule type" value="Genomic_DNA"/>
</dbReference>
<accession>I0I2S2</accession>
<protein>
    <recommendedName>
        <fullName evidence="4">Carboxypeptidase regulatory-like domain-containing protein</fullName>
    </recommendedName>
</protein>
<evidence type="ECO:0000313" key="2">
    <source>
        <dbReference type="EMBL" id="BAL99559.1"/>
    </source>
</evidence>
<evidence type="ECO:0008006" key="4">
    <source>
        <dbReference type="Google" id="ProtNLM"/>
    </source>
</evidence>
<gene>
    <name evidence="2" type="ordered locus">CLDAP_15200</name>
</gene>
<proteinExistence type="predicted"/>
<dbReference type="HOGENOM" id="CLU_029907_0_0_0"/>
<evidence type="ECO:0000313" key="3">
    <source>
        <dbReference type="Proteomes" id="UP000007880"/>
    </source>
</evidence>